<evidence type="ECO:0000256" key="1">
    <source>
        <dbReference type="SAM" id="MobiDB-lite"/>
    </source>
</evidence>
<evidence type="ECO:0000313" key="3">
    <source>
        <dbReference type="Proteomes" id="UP000838763"/>
    </source>
</evidence>
<keyword evidence="3" id="KW-1185">Reference proteome</keyword>
<organism evidence="2 3">
    <name type="scientific">Parascedosporium putredinis</name>
    <dbReference type="NCBI Taxonomy" id="1442378"/>
    <lineage>
        <taxon>Eukaryota</taxon>
        <taxon>Fungi</taxon>
        <taxon>Dikarya</taxon>
        <taxon>Ascomycota</taxon>
        <taxon>Pezizomycotina</taxon>
        <taxon>Sordariomycetes</taxon>
        <taxon>Hypocreomycetidae</taxon>
        <taxon>Microascales</taxon>
        <taxon>Microascaceae</taxon>
        <taxon>Parascedosporium</taxon>
    </lineage>
</organism>
<feature type="region of interest" description="Disordered" evidence="1">
    <location>
        <begin position="23"/>
        <end position="50"/>
    </location>
</feature>
<comment type="caution">
    <text evidence="2">The sequence shown here is derived from an EMBL/GenBank/DDBJ whole genome shotgun (WGS) entry which is preliminary data.</text>
</comment>
<protein>
    <recommendedName>
        <fullName evidence="4">Apple domain-containing protein</fullName>
    </recommendedName>
</protein>
<dbReference type="EMBL" id="CALLCH030000020">
    <property type="protein sequence ID" value="CAI4219498.1"/>
    <property type="molecule type" value="Genomic_DNA"/>
</dbReference>
<dbReference type="OrthoDB" id="3499003at2759"/>
<name>A0A9P1HBB7_9PEZI</name>
<feature type="compositionally biased region" description="Polar residues" evidence="1">
    <location>
        <begin position="26"/>
        <end position="50"/>
    </location>
</feature>
<sequence length="135" mass="15209">MITWDKRREYARIGAGIAFSKKRKPNSTPILSTSTSDITCPDSNNSTFQSPTNSDIYFRLSCGLDHPTSLGSIDLSSSSTASMGACIDLCAEKDECLGASWEARRFGRGWRRGRQMHLEGSHWGERKRRRRHLRA</sequence>
<evidence type="ECO:0000313" key="2">
    <source>
        <dbReference type="EMBL" id="CAI4219498.1"/>
    </source>
</evidence>
<dbReference type="Proteomes" id="UP000838763">
    <property type="component" value="Unassembled WGS sequence"/>
</dbReference>
<dbReference type="AlphaFoldDB" id="A0A9P1HBB7"/>
<evidence type="ECO:0008006" key="4">
    <source>
        <dbReference type="Google" id="ProtNLM"/>
    </source>
</evidence>
<gene>
    <name evidence="2" type="ORF">PPNO1_LOCUS9057</name>
</gene>
<accession>A0A9P1HBB7</accession>
<proteinExistence type="predicted"/>
<reference evidence="2" key="1">
    <citation type="submission" date="2022-11" db="EMBL/GenBank/DDBJ databases">
        <authorList>
            <person name="Scott C."/>
            <person name="Bruce N."/>
        </authorList>
    </citation>
    <scope>NUCLEOTIDE SEQUENCE</scope>
</reference>